<keyword evidence="6" id="KW-0012">Acyltransferase</keyword>
<evidence type="ECO:0000256" key="4">
    <source>
        <dbReference type="ARBA" id="ARBA00022679"/>
    </source>
</evidence>
<dbReference type="OrthoDB" id="249099at2759"/>
<dbReference type="InterPro" id="IPR044542">
    <property type="entry name" value="NAA30-like"/>
</dbReference>
<evidence type="ECO:0000313" key="19">
    <source>
        <dbReference type="Proteomes" id="UP000708208"/>
    </source>
</evidence>
<evidence type="ECO:0000256" key="3">
    <source>
        <dbReference type="ARBA" id="ARBA00022490"/>
    </source>
</evidence>
<keyword evidence="3" id="KW-0963">Cytoplasm</keyword>
<organism evidence="18 19">
    <name type="scientific">Allacma fusca</name>
    <dbReference type="NCBI Taxonomy" id="39272"/>
    <lineage>
        <taxon>Eukaryota</taxon>
        <taxon>Metazoa</taxon>
        <taxon>Ecdysozoa</taxon>
        <taxon>Arthropoda</taxon>
        <taxon>Hexapoda</taxon>
        <taxon>Collembola</taxon>
        <taxon>Symphypleona</taxon>
        <taxon>Sminthuridae</taxon>
        <taxon>Allacma</taxon>
    </lineage>
</organism>
<comment type="subcellular location">
    <subcellularLocation>
        <location evidence="2">Cytoplasm</location>
    </subcellularLocation>
    <subcellularLocation>
        <location evidence="1">Nucleus</location>
    </subcellularLocation>
</comment>
<feature type="domain" description="N-acetyltransferase" evidence="17">
    <location>
        <begin position="271"/>
        <end position="420"/>
    </location>
</feature>
<feature type="region of interest" description="Disordered" evidence="16">
    <location>
        <begin position="55"/>
        <end position="107"/>
    </location>
</feature>
<protein>
    <recommendedName>
        <fullName evidence="13">N-terminal methionine N(alpha)-acetyltransferase NatC</fullName>
        <ecNumber evidence="13">2.3.1.256</ecNumber>
    </recommendedName>
    <alternativeName>
        <fullName evidence="14">N-acetyltransferase MAK3 homolog</fullName>
    </alternativeName>
    <alternativeName>
        <fullName evidence="15">NatC catalytic subunit</fullName>
    </alternativeName>
</protein>
<evidence type="ECO:0000259" key="17">
    <source>
        <dbReference type="PROSITE" id="PS51186"/>
    </source>
</evidence>
<comment type="catalytic activity">
    <reaction evidence="8">
        <text>N-terminal L-methionyl-L-isoleucyl-[protein] + acetyl-CoA = N-terminal N(alpha)-acetyl-L-methionyl-L-isoleucyl-[protein] + CoA + H(+)</text>
        <dbReference type="Rhea" id="RHEA:50524"/>
        <dbReference type="Rhea" id="RHEA-COMP:12713"/>
        <dbReference type="Rhea" id="RHEA-COMP:12714"/>
        <dbReference type="ChEBI" id="CHEBI:15378"/>
        <dbReference type="ChEBI" id="CHEBI:57287"/>
        <dbReference type="ChEBI" id="CHEBI:57288"/>
        <dbReference type="ChEBI" id="CHEBI:133379"/>
        <dbReference type="ChEBI" id="CHEBI:133380"/>
        <dbReference type="EC" id="2.3.1.256"/>
    </reaction>
</comment>
<dbReference type="GO" id="GO:0005634">
    <property type="term" value="C:nucleus"/>
    <property type="evidence" value="ECO:0007669"/>
    <property type="project" value="UniProtKB-SubCell"/>
</dbReference>
<comment type="catalytic activity">
    <reaction evidence="11">
        <text>N-terminal L-methionyl-L-phenylalanyl-[protein] + acetyl-CoA = N-terminal N(alpha)-acetyl-L-methionyl-L-phenylalanyl-[protein] + CoA + H(+)</text>
        <dbReference type="Rhea" id="RHEA:50528"/>
        <dbReference type="Rhea" id="RHEA-COMP:12715"/>
        <dbReference type="Rhea" id="RHEA-COMP:12716"/>
        <dbReference type="ChEBI" id="CHEBI:15378"/>
        <dbReference type="ChEBI" id="CHEBI:57287"/>
        <dbReference type="ChEBI" id="CHEBI:57288"/>
        <dbReference type="ChEBI" id="CHEBI:133382"/>
        <dbReference type="ChEBI" id="CHEBI:133383"/>
        <dbReference type="EC" id="2.3.1.256"/>
    </reaction>
</comment>
<keyword evidence="5" id="KW-0539">Nucleus</keyword>
<comment type="catalytic activity">
    <reaction evidence="9">
        <text>N-terminal L-methionyl-L-leucyl-[protein] + acetyl-CoA = N-terminal N(alpha)-acetyl-L-methionyl-L-leucyl-[protein] + CoA + H(+)</text>
        <dbReference type="Rhea" id="RHEA:50520"/>
        <dbReference type="Rhea" id="RHEA-COMP:12711"/>
        <dbReference type="Rhea" id="RHEA-COMP:12712"/>
        <dbReference type="ChEBI" id="CHEBI:15378"/>
        <dbReference type="ChEBI" id="CHEBI:57287"/>
        <dbReference type="ChEBI" id="CHEBI:57288"/>
        <dbReference type="ChEBI" id="CHEBI:133377"/>
        <dbReference type="ChEBI" id="CHEBI:133378"/>
        <dbReference type="EC" id="2.3.1.256"/>
    </reaction>
</comment>
<dbReference type="GO" id="GO:0120518">
    <property type="term" value="F:protein N-terminal-methionine acetyltransferase activity"/>
    <property type="evidence" value="ECO:0007669"/>
    <property type="project" value="UniProtKB-EC"/>
</dbReference>
<dbReference type="PROSITE" id="PS51186">
    <property type="entry name" value="GNAT"/>
    <property type="match status" value="1"/>
</dbReference>
<dbReference type="Pfam" id="PF00583">
    <property type="entry name" value="Acetyltransf_1"/>
    <property type="match status" value="1"/>
</dbReference>
<evidence type="ECO:0000256" key="13">
    <source>
        <dbReference type="ARBA" id="ARBA00066994"/>
    </source>
</evidence>
<evidence type="ECO:0000256" key="14">
    <source>
        <dbReference type="ARBA" id="ARBA00076746"/>
    </source>
</evidence>
<dbReference type="AlphaFoldDB" id="A0A8J2P9E7"/>
<evidence type="ECO:0000256" key="16">
    <source>
        <dbReference type="SAM" id="MobiDB-lite"/>
    </source>
</evidence>
<evidence type="ECO:0000256" key="10">
    <source>
        <dbReference type="ARBA" id="ARBA00052207"/>
    </source>
</evidence>
<dbReference type="InterPro" id="IPR000182">
    <property type="entry name" value="GNAT_dom"/>
</dbReference>
<dbReference type="GO" id="GO:0031417">
    <property type="term" value="C:NatC complex"/>
    <property type="evidence" value="ECO:0007669"/>
    <property type="project" value="TreeGrafter"/>
</dbReference>
<evidence type="ECO:0000256" key="9">
    <source>
        <dbReference type="ARBA" id="ARBA00051225"/>
    </source>
</evidence>
<feature type="compositionally biased region" description="Acidic residues" evidence="16">
    <location>
        <begin position="128"/>
        <end position="138"/>
    </location>
</feature>
<reference evidence="18" key="1">
    <citation type="submission" date="2021-06" db="EMBL/GenBank/DDBJ databases">
        <authorList>
            <person name="Hodson N. C."/>
            <person name="Mongue J. A."/>
            <person name="Jaron S. K."/>
        </authorList>
    </citation>
    <scope>NUCLEOTIDE SEQUENCE</scope>
</reference>
<dbReference type="EC" id="2.3.1.256" evidence="13"/>
<proteinExistence type="inferred from homology"/>
<evidence type="ECO:0000256" key="11">
    <source>
        <dbReference type="ARBA" id="ARBA00052362"/>
    </source>
</evidence>
<feature type="region of interest" description="Disordered" evidence="16">
    <location>
        <begin position="174"/>
        <end position="204"/>
    </location>
</feature>
<dbReference type="Proteomes" id="UP000708208">
    <property type="component" value="Unassembled WGS sequence"/>
</dbReference>
<evidence type="ECO:0000256" key="5">
    <source>
        <dbReference type="ARBA" id="ARBA00023242"/>
    </source>
</evidence>
<keyword evidence="4" id="KW-0808">Transferase</keyword>
<gene>
    <name evidence="18" type="ORF">AFUS01_LOCUS24612</name>
</gene>
<evidence type="ECO:0000256" key="12">
    <source>
        <dbReference type="ARBA" id="ARBA00052477"/>
    </source>
</evidence>
<evidence type="ECO:0000256" key="7">
    <source>
        <dbReference type="ARBA" id="ARBA00024025"/>
    </source>
</evidence>
<name>A0A8J2P9E7_9HEXA</name>
<accession>A0A8J2P9E7</accession>
<evidence type="ECO:0000256" key="1">
    <source>
        <dbReference type="ARBA" id="ARBA00004123"/>
    </source>
</evidence>
<sequence length="460" mass="52264">MNNVTRIVFEFIWNVIKIMQKTWSLNYVSSQLCNSSSLAELFGDPKAVILIKGKMEKRGKTKKKHHKMNGLTTTTTSSSSERETNGNPLVNNSISNISNTASPKKSLIQNNTSPIRLSEQLQQLNVNNEDESEGESDEQNYSSSKIKTHHHPNIPNGICSPELQLDNNLVASKPSPENIVISSSNSSNNSHKTQIEEEETEEEEKLVLNQLDKLEVDSDNCNGLMNYEVQHPRLHPTEETSPNKDQQEVLNNGNLAISAEHLDKELIDHGIQYVSYESELQMSSIMKLIQKDLSEPYSVYTYRYFIHNWPKLCFLAMDGDKMVGVIVCKLDVHKQINKRGYIAMLAVDENYRRKKIGSNLVLKSIRAMAEEDADEIVLETEITNKSALRLYENLGFVRDKRLFRYYLNGVDALRLKLWLNGILHLNPVKKTRYVVVILIGSHLLSQIAMNVKVLKAVPNV</sequence>
<dbReference type="FunFam" id="3.40.630.30:FF:000010">
    <property type="entry name" value="Putative N-alpha-acetyltransferase 30"/>
    <property type="match status" value="1"/>
</dbReference>
<evidence type="ECO:0000256" key="15">
    <source>
        <dbReference type="ARBA" id="ARBA00078622"/>
    </source>
</evidence>
<feature type="region of interest" description="Disordered" evidence="16">
    <location>
        <begin position="125"/>
        <end position="161"/>
    </location>
</feature>
<evidence type="ECO:0000313" key="18">
    <source>
        <dbReference type="EMBL" id="CAG7786027.1"/>
    </source>
</evidence>
<dbReference type="PANTHER" id="PTHR45896:SF1">
    <property type="entry name" value="N-ALPHA-ACETYLTRANSFERASE 30"/>
    <property type="match status" value="1"/>
</dbReference>
<feature type="compositionally biased region" description="Basic residues" evidence="16">
    <location>
        <begin position="59"/>
        <end position="68"/>
    </location>
</feature>
<comment type="caution">
    <text evidence="18">The sequence shown here is derived from an EMBL/GenBank/DDBJ whole genome shotgun (WGS) entry which is preliminary data.</text>
</comment>
<comment type="catalytic activity">
    <reaction evidence="10">
        <text>N-terminal L-methionyl-L-tyrosyl-[protein] + acetyl-CoA = N-terminal N(alpha)-acetyl-L-methionyl-L-tyrosyl-[protein] + CoA + H(+)</text>
        <dbReference type="Rhea" id="RHEA:50532"/>
        <dbReference type="Rhea" id="RHEA-COMP:12717"/>
        <dbReference type="Rhea" id="RHEA-COMP:12718"/>
        <dbReference type="ChEBI" id="CHEBI:15378"/>
        <dbReference type="ChEBI" id="CHEBI:57287"/>
        <dbReference type="ChEBI" id="CHEBI:57288"/>
        <dbReference type="ChEBI" id="CHEBI:133384"/>
        <dbReference type="ChEBI" id="CHEBI:133385"/>
        <dbReference type="EC" id="2.3.1.256"/>
    </reaction>
</comment>
<dbReference type="CDD" id="cd04301">
    <property type="entry name" value="NAT_SF"/>
    <property type="match status" value="1"/>
</dbReference>
<dbReference type="EMBL" id="CAJVCH010309086">
    <property type="protein sequence ID" value="CAG7786027.1"/>
    <property type="molecule type" value="Genomic_DNA"/>
</dbReference>
<dbReference type="PANTHER" id="PTHR45896">
    <property type="entry name" value="N-ALPHA-ACETYLTRANSFERASE 30"/>
    <property type="match status" value="1"/>
</dbReference>
<comment type="catalytic activity">
    <reaction evidence="12">
        <text>N-terminal L-methionyl-L-tryptophyl-[protein] + acetyl-CoA = N-terminal N(alpha)-acetyl-L-methionyl-L-tryptophyl-[protein] + CoA + H(+)</text>
        <dbReference type="Rhea" id="RHEA:50560"/>
        <dbReference type="Rhea" id="RHEA-COMP:12724"/>
        <dbReference type="Rhea" id="RHEA-COMP:12725"/>
        <dbReference type="ChEBI" id="CHEBI:15378"/>
        <dbReference type="ChEBI" id="CHEBI:57287"/>
        <dbReference type="ChEBI" id="CHEBI:57288"/>
        <dbReference type="ChEBI" id="CHEBI:133386"/>
        <dbReference type="ChEBI" id="CHEBI:133387"/>
        <dbReference type="EC" id="2.3.1.256"/>
    </reaction>
</comment>
<comment type="similarity">
    <text evidence="7">Belongs to the acetyltransferase family. MAK3 subfamily.</text>
</comment>
<evidence type="ECO:0000256" key="6">
    <source>
        <dbReference type="ARBA" id="ARBA00023315"/>
    </source>
</evidence>
<keyword evidence="19" id="KW-1185">Reference proteome</keyword>
<evidence type="ECO:0000256" key="2">
    <source>
        <dbReference type="ARBA" id="ARBA00004496"/>
    </source>
</evidence>
<evidence type="ECO:0000256" key="8">
    <source>
        <dbReference type="ARBA" id="ARBA00050754"/>
    </source>
</evidence>